<dbReference type="PANTHER" id="PTHR30606:SF10">
    <property type="entry name" value="PHOSPHATIDYLINOSITOL MANNOSIDE ACYLTRANSFERASE"/>
    <property type="match status" value="1"/>
</dbReference>
<dbReference type="GO" id="GO:0016746">
    <property type="term" value="F:acyltransferase activity"/>
    <property type="evidence" value="ECO:0007669"/>
    <property type="project" value="UniProtKB-KW"/>
</dbReference>
<dbReference type="InterPro" id="IPR004960">
    <property type="entry name" value="LipA_acyltrans"/>
</dbReference>
<comment type="caution">
    <text evidence="7">The sequence shown here is derived from an EMBL/GenBank/DDBJ whole genome shotgun (WGS) entry which is preliminary data.</text>
</comment>
<evidence type="ECO:0000313" key="7">
    <source>
        <dbReference type="EMBL" id="MEC5384490.1"/>
    </source>
</evidence>
<dbReference type="Proteomes" id="UP001331561">
    <property type="component" value="Unassembled WGS sequence"/>
</dbReference>
<evidence type="ECO:0000256" key="2">
    <source>
        <dbReference type="ARBA" id="ARBA00022475"/>
    </source>
</evidence>
<dbReference type="RefSeq" id="WP_327597467.1">
    <property type="nucleotide sequence ID" value="NZ_JAYXHS010000001.1"/>
</dbReference>
<keyword evidence="6 7" id="KW-0012">Acyltransferase</keyword>
<evidence type="ECO:0000256" key="1">
    <source>
        <dbReference type="ARBA" id="ARBA00004533"/>
    </source>
</evidence>
<keyword evidence="4" id="KW-0808">Transferase</keyword>
<evidence type="ECO:0000256" key="6">
    <source>
        <dbReference type="ARBA" id="ARBA00023315"/>
    </source>
</evidence>
<protein>
    <submittedName>
        <fullName evidence="7">Lysophospholipid acyltransferase family protein</fullName>
    </submittedName>
</protein>
<dbReference type="EMBL" id="JAYXHS010000001">
    <property type="protein sequence ID" value="MEC5384490.1"/>
    <property type="molecule type" value="Genomic_DNA"/>
</dbReference>
<keyword evidence="2" id="KW-1003">Cell membrane</keyword>
<dbReference type="CDD" id="cd07984">
    <property type="entry name" value="LPLAT_LABLAT-like"/>
    <property type="match status" value="1"/>
</dbReference>
<keyword evidence="5" id="KW-0472">Membrane</keyword>
<evidence type="ECO:0000313" key="8">
    <source>
        <dbReference type="Proteomes" id="UP001331561"/>
    </source>
</evidence>
<keyword evidence="8" id="KW-1185">Reference proteome</keyword>
<reference evidence="7 8" key="1">
    <citation type="submission" date="2024-01" db="EMBL/GenBank/DDBJ databases">
        <title>Uliginosibacterium soil sp. nov.</title>
        <authorList>
            <person name="Lv Y."/>
        </authorList>
    </citation>
    <scope>NUCLEOTIDE SEQUENCE [LARGE SCALE GENOMIC DNA]</scope>
    <source>
        <strain evidence="7 8">H3</strain>
    </source>
</reference>
<evidence type="ECO:0000256" key="3">
    <source>
        <dbReference type="ARBA" id="ARBA00022519"/>
    </source>
</evidence>
<evidence type="ECO:0000256" key="4">
    <source>
        <dbReference type="ARBA" id="ARBA00022679"/>
    </source>
</evidence>
<dbReference type="PANTHER" id="PTHR30606">
    <property type="entry name" value="LIPID A BIOSYNTHESIS LAUROYL ACYLTRANSFERASE"/>
    <property type="match status" value="1"/>
</dbReference>
<dbReference type="NCBIfam" id="NF006487">
    <property type="entry name" value="PRK08905.1"/>
    <property type="match status" value="1"/>
</dbReference>
<dbReference type="Pfam" id="PF03279">
    <property type="entry name" value="Lip_A_acyltrans"/>
    <property type="match status" value="1"/>
</dbReference>
<accession>A0ABU6JYR6</accession>
<dbReference type="PIRSF" id="PIRSF026649">
    <property type="entry name" value="MsbB"/>
    <property type="match status" value="1"/>
</dbReference>
<evidence type="ECO:0000256" key="5">
    <source>
        <dbReference type="ARBA" id="ARBA00023136"/>
    </source>
</evidence>
<sequence length="333" mass="37048">MPQQRLLASQQAPETNQTLIAPAPHLPTHSSALISSLFRWLGRFSLPTLHRLGAIGGLLTYRFSGRYRLRMRDNMALGLQRPPTSGELREAAMETGRMMFELPYIWQQPLAKVLGHVIEVEGWEKVEALRAEGRAVLALTPHLGCFEIISLYIGERMPMTVLYRPPKQSVIEPILRAGREQGHIKLAPADLGGVRRLIKALRQGEATGLLPDQAPGNGEGQWSPFFGKPAYTMTLAARLSEVQNAAVLLFWGERIIGRGWRIQVLEPHEAITGTLEERVHLINRNIERVIQRRPTQYLWGYNRYKVPAGVAAPDASADIASSAASATPQRPAQ</sequence>
<keyword evidence="3" id="KW-0997">Cell inner membrane</keyword>
<proteinExistence type="predicted"/>
<comment type="subcellular location">
    <subcellularLocation>
        <location evidence="1">Cell inner membrane</location>
    </subcellularLocation>
</comment>
<gene>
    <name evidence="7" type="ORF">VVD49_02080</name>
</gene>
<name>A0ABU6JYR6_9RHOO</name>
<organism evidence="7 8">
    <name type="scientific">Uliginosibacterium silvisoli</name>
    <dbReference type="NCBI Taxonomy" id="3114758"/>
    <lineage>
        <taxon>Bacteria</taxon>
        <taxon>Pseudomonadati</taxon>
        <taxon>Pseudomonadota</taxon>
        <taxon>Betaproteobacteria</taxon>
        <taxon>Rhodocyclales</taxon>
        <taxon>Zoogloeaceae</taxon>
        <taxon>Uliginosibacterium</taxon>
    </lineage>
</organism>